<gene>
    <name evidence="1" type="ORF">RFI_33669</name>
</gene>
<name>X6LP80_RETFI</name>
<reference evidence="1 2" key="1">
    <citation type="journal article" date="2013" name="Curr. Biol.">
        <title>The Genome of the Foraminiferan Reticulomyxa filosa.</title>
        <authorList>
            <person name="Glockner G."/>
            <person name="Hulsmann N."/>
            <person name="Schleicher M."/>
            <person name="Noegel A.A."/>
            <person name="Eichinger L."/>
            <person name="Gallinger C."/>
            <person name="Pawlowski J."/>
            <person name="Sierra R."/>
            <person name="Euteneuer U."/>
            <person name="Pillet L."/>
            <person name="Moustafa A."/>
            <person name="Platzer M."/>
            <person name="Groth M."/>
            <person name="Szafranski K."/>
            <person name="Schliwa M."/>
        </authorList>
    </citation>
    <scope>NUCLEOTIDE SEQUENCE [LARGE SCALE GENOMIC DNA]</scope>
</reference>
<evidence type="ECO:0000313" key="1">
    <source>
        <dbReference type="EMBL" id="ETO03733.1"/>
    </source>
</evidence>
<keyword evidence="2" id="KW-1185">Reference proteome</keyword>
<dbReference type="AlphaFoldDB" id="X6LP80"/>
<dbReference type="Proteomes" id="UP000023152">
    <property type="component" value="Unassembled WGS sequence"/>
</dbReference>
<sequence>MCCPFAQKRIVGMSEIMHHVEMVLEKDRYERAISDTFVIVFCLFFFLNGHFNATCGQQTNVTKYKRQIRPDKEVIYNSIWATPKWMQKWLEQNEVLNKVLDRKTTHLELVRRVLPMYKLFHYNGQLTNDQLHLLWSLTTDGTHEVYNDLTTHWTKKKKKKDFFL</sequence>
<proteinExistence type="predicted"/>
<evidence type="ECO:0000313" key="2">
    <source>
        <dbReference type="Proteomes" id="UP000023152"/>
    </source>
</evidence>
<dbReference type="EMBL" id="ASPP01032375">
    <property type="protein sequence ID" value="ETO03733.1"/>
    <property type="molecule type" value="Genomic_DNA"/>
</dbReference>
<protein>
    <submittedName>
        <fullName evidence="1">Uncharacterized protein</fullName>
    </submittedName>
</protein>
<comment type="caution">
    <text evidence="1">The sequence shown here is derived from an EMBL/GenBank/DDBJ whole genome shotgun (WGS) entry which is preliminary data.</text>
</comment>
<organism evidence="1 2">
    <name type="scientific">Reticulomyxa filosa</name>
    <dbReference type="NCBI Taxonomy" id="46433"/>
    <lineage>
        <taxon>Eukaryota</taxon>
        <taxon>Sar</taxon>
        <taxon>Rhizaria</taxon>
        <taxon>Retaria</taxon>
        <taxon>Foraminifera</taxon>
        <taxon>Monothalamids</taxon>
        <taxon>Reticulomyxidae</taxon>
        <taxon>Reticulomyxa</taxon>
    </lineage>
</organism>
<accession>X6LP80</accession>